<dbReference type="AlphaFoldDB" id="A0A7D6ZCI0"/>
<sequence>MSSDSISYVQIGLADDLKPMVPPGDDPAAASAIANFALAQQTVFDTKLRRFLSGHCEAAPTIAAYAWELSGAMNTGVLDWIRQWPTEAAEIDPDFNATQQDAIDTSARAATKPTGSGLAIPESDDPETVYEITAFVFRMVRELRAEITIFANSQYAAAPASADHAWNLSTSYLRLLGVWALSWPE</sequence>
<evidence type="ECO:0000313" key="2">
    <source>
        <dbReference type="Proteomes" id="UP000515512"/>
    </source>
</evidence>
<accession>A0A7D6ZCI0</accession>
<dbReference type="KEGG" id="nhu:H0264_35635"/>
<evidence type="ECO:0000313" key="1">
    <source>
        <dbReference type="EMBL" id="QLY30398.1"/>
    </source>
</evidence>
<name>A0A7D6ZCI0_9NOCA</name>
<dbReference type="Proteomes" id="UP000515512">
    <property type="component" value="Chromosome"/>
</dbReference>
<dbReference type="RefSeq" id="WP_181581596.1">
    <property type="nucleotide sequence ID" value="NZ_CP059399.1"/>
</dbReference>
<proteinExistence type="predicted"/>
<reference evidence="1 2" key="1">
    <citation type="submission" date="2020-07" db="EMBL/GenBank/DDBJ databases">
        <authorList>
            <person name="Zhuang K."/>
            <person name="Ran Y."/>
        </authorList>
    </citation>
    <scope>NUCLEOTIDE SEQUENCE [LARGE SCALE GENOMIC DNA]</scope>
    <source>
        <strain evidence="1 2">WCH-YHL-001</strain>
    </source>
</reference>
<organism evidence="1 2">
    <name type="scientific">Nocardia huaxiensis</name>
    <dbReference type="NCBI Taxonomy" id="2755382"/>
    <lineage>
        <taxon>Bacteria</taxon>
        <taxon>Bacillati</taxon>
        <taxon>Actinomycetota</taxon>
        <taxon>Actinomycetes</taxon>
        <taxon>Mycobacteriales</taxon>
        <taxon>Nocardiaceae</taxon>
        <taxon>Nocardia</taxon>
    </lineage>
</organism>
<dbReference type="EMBL" id="CP059399">
    <property type="protein sequence ID" value="QLY30398.1"/>
    <property type="molecule type" value="Genomic_DNA"/>
</dbReference>
<gene>
    <name evidence="1" type="ORF">H0264_35635</name>
</gene>
<protein>
    <submittedName>
        <fullName evidence="1">Uncharacterized protein</fullName>
    </submittedName>
</protein>
<keyword evidence="2" id="KW-1185">Reference proteome</keyword>